<keyword evidence="1" id="KW-1133">Transmembrane helix</keyword>
<proteinExistence type="predicted"/>
<comment type="caution">
    <text evidence="3">The sequence shown here is derived from an EMBL/GenBank/DDBJ whole genome shotgun (WGS) entry which is preliminary data.</text>
</comment>
<keyword evidence="4" id="KW-1185">Reference proteome</keyword>
<keyword evidence="1" id="KW-0812">Transmembrane</keyword>
<evidence type="ECO:0000313" key="3">
    <source>
        <dbReference type="EMBL" id="KJE22066.1"/>
    </source>
</evidence>
<dbReference type="Proteomes" id="UP000032545">
    <property type="component" value="Unassembled WGS sequence"/>
</dbReference>
<dbReference type="InterPro" id="IPR026004">
    <property type="entry name" value="Septum_form"/>
</dbReference>
<feature type="domain" description="Septum formation-related" evidence="2">
    <location>
        <begin position="172"/>
        <end position="277"/>
    </location>
</feature>
<dbReference type="PATRIC" id="fig|1502723.3.peg.3113"/>
<accession>A0A0D8BCZ3</accession>
<organism evidence="3 4">
    <name type="scientific">Frankia torreyi</name>
    <dbReference type="NCBI Taxonomy" id="1856"/>
    <lineage>
        <taxon>Bacteria</taxon>
        <taxon>Bacillati</taxon>
        <taxon>Actinomycetota</taxon>
        <taxon>Actinomycetes</taxon>
        <taxon>Frankiales</taxon>
        <taxon>Frankiaceae</taxon>
        <taxon>Frankia</taxon>
    </lineage>
</organism>
<dbReference type="AlphaFoldDB" id="A0A0D8BCZ3"/>
<gene>
    <name evidence="3" type="ORF">FF36_03658</name>
</gene>
<evidence type="ECO:0000313" key="4">
    <source>
        <dbReference type="Proteomes" id="UP000032545"/>
    </source>
</evidence>
<name>A0A0D8BCZ3_9ACTN</name>
<sequence length="293" mass="30769">MIFTPNMRLWLGVGFTVASMASRHQDPFEGLRLDERFVRGARFLEPSAAERSRQHGRTASGRCQVVPAPRGLPGFFHRLVAPPKPPGRPRQIAQMVTFIAIIVGMITITVVALRQTATRGGAGSATRLAAPSASQDGAASAASARPAVSGSLTGPPAGYAVAPALLAALHRGDCLNWTPYPAGAPVPMVPVVAVRVSCDRPHIDEVTRLVNLAPLFGRWPGASAVTQVADARCAGALRDFAGAIDATPHYIVGTIYPSEPSWQDGARSVACTVRTDDLRARTGPFRAIGSIGA</sequence>
<evidence type="ECO:0000256" key="1">
    <source>
        <dbReference type="SAM" id="Phobius"/>
    </source>
</evidence>
<protein>
    <submittedName>
        <fullName evidence="3">Septum formation</fullName>
    </submittedName>
</protein>
<dbReference type="EMBL" id="JYFN01000028">
    <property type="protein sequence ID" value="KJE22066.1"/>
    <property type="molecule type" value="Genomic_DNA"/>
</dbReference>
<reference evidence="3 4" key="2">
    <citation type="journal article" date="2016" name="Genome Announc.">
        <title>Permanent Draft Genome Sequences for Two Variants of Frankia sp. Strain CpI1, the First Frankia Strain Isolated from Root Nodules of Comptonia peregrina.</title>
        <authorList>
            <person name="Oshone R."/>
            <person name="Hurst S.G.IV."/>
            <person name="Abebe-Akele F."/>
            <person name="Simpson S."/>
            <person name="Morris K."/>
            <person name="Thomas W.K."/>
            <person name="Tisa L.S."/>
        </authorList>
    </citation>
    <scope>NUCLEOTIDE SEQUENCE [LARGE SCALE GENOMIC DNA]</scope>
    <source>
        <strain evidence="4">CpI1-S</strain>
    </source>
</reference>
<dbReference type="Pfam" id="PF13845">
    <property type="entry name" value="Septum_form"/>
    <property type="match status" value="1"/>
</dbReference>
<reference evidence="4" key="1">
    <citation type="submission" date="2015-02" db="EMBL/GenBank/DDBJ databases">
        <title>Draft Genome of Frankia sp. CpI1-S.</title>
        <authorList>
            <person name="Oshone R.T."/>
            <person name="Ngom M."/>
            <person name="Ghodhbane-Gtari F."/>
            <person name="Gtari M."/>
            <person name="Morris K."/>
            <person name="Thomas K."/>
            <person name="Sen A."/>
            <person name="Tisa L.S."/>
        </authorList>
    </citation>
    <scope>NUCLEOTIDE SEQUENCE [LARGE SCALE GENOMIC DNA]</scope>
    <source>
        <strain evidence="4">CpI1-S</strain>
    </source>
</reference>
<feature type="transmembrane region" description="Helical" evidence="1">
    <location>
        <begin position="92"/>
        <end position="113"/>
    </location>
</feature>
<evidence type="ECO:0000259" key="2">
    <source>
        <dbReference type="Pfam" id="PF13845"/>
    </source>
</evidence>
<keyword evidence="1" id="KW-0472">Membrane</keyword>